<gene>
    <name evidence="4" type="ORF">1011</name>
    <name evidence="3" type="ORF">380</name>
</gene>
<dbReference type="InterPro" id="IPR008841">
    <property type="entry name" value="Siphovirus-type_tail_N"/>
</dbReference>
<sequence>MQLTYINADGRSITLKQSRPYFLTKIDGTGNIRQTVNTFKAPDQDGAFYISSTLDMRNIILEGKVLANTPDEAYAWRQRFIQIFSPKLNGTLIYRNRQIACVVEEAGFTVSTRQRIPNFFVSLLCPSPFFETLDEVREELASWIPLFEFELEIPESGMEFGMRQPSQIITVDNIGDVSCGCEIVFQALGTVTNPELLNIDTGEYIRLLTTMNAGDELRVYTHFAGKRVVSVNGSVVTNAFSLLDTDSVFFQLAAGINTLRYDASVNMELLEVSIYYRPQFLGV</sequence>
<dbReference type="RefSeq" id="WP_046495108.1">
    <property type="nucleotide sequence ID" value="NZ_CGIH01000004.1"/>
</dbReference>
<evidence type="ECO:0000259" key="2">
    <source>
        <dbReference type="Pfam" id="PF22768"/>
    </source>
</evidence>
<evidence type="ECO:0000313" key="5">
    <source>
        <dbReference type="Proteomes" id="UP000045545"/>
    </source>
</evidence>
<feature type="domain" description="Siphovirus-type tail component RIFT-related" evidence="1">
    <location>
        <begin position="9"/>
        <end position="125"/>
    </location>
</feature>
<evidence type="ECO:0000313" key="4">
    <source>
        <dbReference type="EMBL" id="CFX32876.1"/>
    </source>
</evidence>
<proteinExistence type="predicted"/>
<dbReference type="InterPro" id="IPR054738">
    <property type="entry name" value="Siphovirus-type_tail_C"/>
</dbReference>
<evidence type="ECO:0000259" key="1">
    <source>
        <dbReference type="Pfam" id="PF05709"/>
    </source>
</evidence>
<keyword evidence="5" id="KW-1185">Reference proteome</keyword>
<dbReference type="Gene3D" id="2.60.120.860">
    <property type="match status" value="1"/>
</dbReference>
<dbReference type="Pfam" id="PF05709">
    <property type="entry name" value="Sipho_tail"/>
    <property type="match status" value="1"/>
</dbReference>
<protein>
    <submittedName>
        <fullName evidence="3">Siphovirus-type tail component</fullName>
    </submittedName>
</protein>
<evidence type="ECO:0000313" key="3">
    <source>
        <dbReference type="EMBL" id="CFX06777.1"/>
    </source>
</evidence>
<reference evidence="3 5" key="1">
    <citation type="submission" date="2015-03" db="EMBL/GenBank/DDBJ databases">
        <authorList>
            <person name="Strepis Nikolaos"/>
        </authorList>
    </citation>
    <scope>NUCLEOTIDE SEQUENCE [LARGE SCALE GENOMIC DNA]</scope>
    <source>
        <strain evidence="3 5">OL-4</strain>
    </source>
</reference>
<name>A0A0E3W2L4_9FIRM</name>
<organism evidence="3 5">
    <name type="scientific">Syntrophomonas zehnderi OL-4</name>
    <dbReference type="NCBI Taxonomy" id="690567"/>
    <lineage>
        <taxon>Bacteria</taxon>
        <taxon>Bacillati</taxon>
        <taxon>Bacillota</taxon>
        <taxon>Clostridia</taxon>
        <taxon>Eubacteriales</taxon>
        <taxon>Syntrophomonadaceae</taxon>
        <taxon>Syntrophomonas</taxon>
    </lineage>
</organism>
<dbReference type="Proteomes" id="UP000045545">
    <property type="component" value="Unassembled WGS sequence"/>
</dbReference>
<dbReference type="AlphaFoldDB" id="A0A0E3W2L4"/>
<dbReference type="EMBL" id="CGIH01000004">
    <property type="protein sequence ID" value="CFX06777.1"/>
    <property type="molecule type" value="Genomic_DNA"/>
</dbReference>
<dbReference type="OrthoDB" id="2079081at2"/>
<dbReference type="EMBL" id="CGIH01000018">
    <property type="protein sequence ID" value="CFX32876.1"/>
    <property type="molecule type" value="Genomic_DNA"/>
</dbReference>
<dbReference type="STRING" id="690567.1011"/>
<dbReference type="Pfam" id="PF22768">
    <property type="entry name" value="SPP1_Dit"/>
    <property type="match status" value="1"/>
</dbReference>
<accession>A0A0E3W2L4</accession>
<feature type="domain" description="Siphovirus-type tail component C-terminal" evidence="2">
    <location>
        <begin position="175"/>
        <end position="280"/>
    </location>
</feature>